<dbReference type="PANTHER" id="PTHR23227">
    <property type="entry name" value="BUCENTAUR RELATED"/>
    <property type="match status" value="1"/>
</dbReference>
<feature type="non-terminal residue" evidence="3">
    <location>
        <position position="558"/>
    </location>
</feature>
<reference evidence="3" key="1">
    <citation type="submission" date="2014-12" db="EMBL/GenBank/DDBJ databases">
        <title>Insight into the proteome of Arion vulgaris.</title>
        <authorList>
            <person name="Aradska J."/>
            <person name="Bulat T."/>
            <person name="Smidak R."/>
            <person name="Sarate P."/>
            <person name="Gangsoo J."/>
            <person name="Sialana F."/>
            <person name="Bilban M."/>
            <person name="Lubec G."/>
        </authorList>
    </citation>
    <scope>NUCLEOTIDE SEQUENCE</scope>
    <source>
        <tissue evidence="3">Skin</tissue>
    </source>
</reference>
<dbReference type="CDD" id="cd09076">
    <property type="entry name" value="L1-EN"/>
    <property type="match status" value="1"/>
</dbReference>
<sequence length="558" mass="63695">MGKAHSPYQLPRLGTKREDTSSFLSARAQHGKQQLQKHKTNKPLRFGTWNVRTMCPGLVNLDPTKTKDIRKTAVIDRELERLQVDIAALQETRLPDCGSVKEKNYTFFWQGLSTNQPRLYGVGFAVHNRLVKAIHTPVAASERAISLRLNVKGGLLNIICVYAPTLAASAELEDKDRFYDSLQNVVNSFPVDEQLFILGDLNARIGSDHQSWPVCLGHHGIGNINDNGQRLLEFCSQNNMCVTNTFFSVKHRHRVSWCHPRSGHWHQLDFVLTRRQHINTVKITRTFHSADCDTDHALVISKVKILPRKTYSTRRPPKPKVSVTKMGMTENRETFRKAFTALCENEMGECRVDEKWNILKSNIYDCAIDSFGTKKFSNKDWVEQNETTLSPLLEEKKRALINYKNKPSQSSKDHLQHTKSVLQRESRRCANEYWSNLCSAIQNAADMGNTKAMYENIRVALGPNITKIAPLRSETGEPITDMTKQLERWVEHYSNLYSVEKPAHQVLEQIIPKHRELTELDTEPTELELSETINKLSNGKASGLDNIPAEVLKYNRDV</sequence>
<dbReference type="InterPro" id="IPR036691">
    <property type="entry name" value="Endo/exonu/phosph_ase_sf"/>
</dbReference>
<dbReference type="InterPro" id="IPR005135">
    <property type="entry name" value="Endo/exonuclease/phosphatase"/>
</dbReference>
<dbReference type="AlphaFoldDB" id="A0A0B7BSC9"/>
<proteinExistence type="predicted"/>
<dbReference type="GO" id="GO:0003824">
    <property type="term" value="F:catalytic activity"/>
    <property type="evidence" value="ECO:0007669"/>
    <property type="project" value="InterPro"/>
</dbReference>
<dbReference type="SUPFAM" id="SSF56219">
    <property type="entry name" value="DNase I-like"/>
    <property type="match status" value="1"/>
</dbReference>
<feature type="domain" description="Endonuclease/exonuclease/phosphatase" evidence="2">
    <location>
        <begin position="47"/>
        <end position="277"/>
    </location>
</feature>
<dbReference type="EMBL" id="HACG01049028">
    <property type="protein sequence ID" value="CEK95893.1"/>
    <property type="molecule type" value="Transcribed_RNA"/>
</dbReference>
<organism evidence="3">
    <name type="scientific">Arion vulgaris</name>
    <dbReference type="NCBI Taxonomy" id="1028688"/>
    <lineage>
        <taxon>Eukaryota</taxon>
        <taxon>Metazoa</taxon>
        <taxon>Spiralia</taxon>
        <taxon>Lophotrochozoa</taxon>
        <taxon>Mollusca</taxon>
        <taxon>Gastropoda</taxon>
        <taxon>Heterobranchia</taxon>
        <taxon>Euthyneura</taxon>
        <taxon>Panpulmonata</taxon>
        <taxon>Eupulmonata</taxon>
        <taxon>Stylommatophora</taxon>
        <taxon>Helicina</taxon>
        <taxon>Arionoidea</taxon>
        <taxon>Arionidae</taxon>
        <taxon>Arion</taxon>
    </lineage>
</organism>
<protein>
    <recommendedName>
        <fullName evidence="2">Endonuclease/exonuclease/phosphatase domain-containing protein</fullName>
    </recommendedName>
</protein>
<evidence type="ECO:0000256" key="1">
    <source>
        <dbReference type="SAM" id="MobiDB-lite"/>
    </source>
</evidence>
<dbReference type="InterPro" id="IPR027124">
    <property type="entry name" value="Swc5/CFDP1/2"/>
</dbReference>
<feature type="region of interest" description="Disordered" evidence="1">
    <location>
        <begin position="1"/>
        <end position="20"/>
    </location>
</feature>
<evidence type="ECO:0000313" key="3">
    <source>
        <dbReference type="EMBL" id="CEK95893.1"/>
    </source>
</evidence>
<dbReference type="Pfam" id="PF03372">
    <property type="entry name" value="Exo_endo_phos"/>
    <property type="match status" value="1"/>
</dbReference>
<name>A0A0B7BSC9_9EUPU</name>
<dbReference type="PANTHER" id="PTHR23227:SF85">
    <property type="entry name" value="CRANIOFACIAL DEVELOPMENT PROTEIN 2"/>
    <property type="match status" value="1"/>
</dbReference>
<gene>
    <name evidence="3" type="primary">ORF209304</name>
</gene>
<evidence type="ECO:0000259" key="2">
    <source>
        <dbReference type="Pfam" id="PF03372"/>
    </source>
</evidence>
<accession>A0A0B7BSC9</accession>
<dbReference type="Gene3D" id="3.60.10.10">
    <property type="entry name" value="Endonuclease/exonuclease/phosphatase"/>
    <property type="match status" value="1"/>
</dbReference>